<dbReference type="GO" id="GO:0006633">
    <property type="term" value="P:fatty acid biosynthetic process"/>
    <property type="evidence" value="ECO:0007669"/>
    <property type="project" value="TreeGrafter"/>
</dbReference>
<dbReference type="PANTHER" id="PTHR43775">
    <property type="entry name" value="FATTY ACID SYNTHASE"/>
    <property type="match status" value="1"/>
</dbReference>
<reference evidence="5 6" key="1">
    <citation type="journal article" date="2019" name="Nat. Ecol. Evol.">
        <title>Megaphylogeny resolves global patterns of mushroom evolution.</title>
        <authorList>
            <person name="Varga T."/>
            <person name="Krizsan K."/>
            <person name="Foldi C."/>
            <person name="Dima B."/>
            <person name="Sanchez-Garcia M."/>
            <person name="Sanchez-Ramirez S."/>
            <person name="Szollosi G.J."/>
            <person name="Szarkandi J.G."/>
            <person name="Papp V."/>
            <person name="Albert L."/>
            <person name="Andreopoulos W."/>
            <person name="Angelini C."/>
            <person name="Antonin V."/>
            <person name="Barry K.W."/>
            <person name="Bougher N.L."/>
            <person name="Buchanan P."/>
            <person name="Buyck B."/>
            <person name="Bense V."/>
            <person name="Catcheside P."/>
            <person name="Chovatia M."/>
            <person name="Cooper J."/>
            <person name="Damon W."/>
            <person name="Desjardin D."/>
            <person name="Finy P."/>
            <person name="Geml J."/>
            <person name="Haridas S."/>
            <person name="Hughes K."/>
            <person name="Justo A."/>
            <person name="Karasinski D."/>
            <person name="Kautmanova I."/>
            <person name="Kiss B."/>
            <person name="Kocsube S."/>
            <person name="Kotiranta H."/>
            <person name="LaButti K.M."/>
            <person name="Lechner B.E."/>
            <person name="Liimatainen K."/>
            <person name="Lipzen A."/>
            <person name="Lukacs Z."/>
            <person name="Mihaltcheva S."/>
            <person name="Morgado L.N."/>
            <person name="Niskanen T."/>
            <person name="Noordeloos M.E."/>
            <person name="Ohm R.A."/>
            <person name="Ortiz-Santana B."/>
            <person name="Ovrebo C."/>
            <person name="Racz N."/>
            <person name="Riley R."/>
            <person name="Savchenko A."/>
            <person name="Shiryaev A."/>
            <person name="Soop K."/>
            <person name="Spirin V."/>
            <person name="Szebenyi C."/>
            <person name="Tomsovsky M."/>
            <person name="Tulloss R.E."/>
            <person name="Uehling J."/>
            <person name="Grigoriev I.V."/>
            <person name="Vagvolgyi C."/>
            <person name="Papp T."/>
            <person name="Martin F.M."/>
            <person name="Miettinen O."/>
            <person name="Hibbett D.S."/>
            <person name="Nagy L.G."/>
        </authorList>
    </citation>
    <scope>NUCLEOTIDE SEQUENCE [LARGE SCALE GENOMIC DNA]</scope>
    <source>
        <strain evidence="5 6">CBS 962.96</strain>
    </source>
</reference>
<dbReference type="Gene3D" id="1.10.1200.10">
    <property type="entry name" value="ACP-like"/>
    <property type="match status" value="1"/>
</dbReference>
<dbReference type="EMBL" id="ML179329">
    <property type="protein sequence ID" value="THU90635.1"/>
    <property type="molecule type" value="Genomic_DNA"/>
</dbReference>
<accession>A0A4V4HED5</accession>
<dbReference type="GO" id="GO:0004312">
    <property type="term" value="F:fatty acid synthase activity"/>
    <property type="evidence" value="ECO:0007669"/>
    <property type="project" value="TreeGrafter"/>
</dbReference>
<dbReference type="InterPro" id="IPR036736">
    <property type="entry name" value="ACP-like_sf"/>
</dbReference>
<dbReference type="Gene3D" id="3.40.50.720">
    <property type="entry name" value="NAD(P)-binding Rossmann-like Domain"/>
    <property type="match status" value="1"/>
</dbReference>
<evidence type="ECO:0000256" key="2">
    <source>
        <dbReference type="ARBA" id="ARBA00022450"/>
    </source>
</evidence>
<dbReference type="OrthoDB" id="5334845at2759"/>
<dbReference type="PANTHER" id="PTHR43775:SF37">
    <property type="entry name" value="SI:DKEY-61P9.11"/>
    <property type="match status" value="1"/>
</dbReference>
<evidence type="ECO:0000256" key="1">
    <source>
        <dbReference type="ARBA" id="ARBA00005179"/>
    </source>
</evidence>
<gene>
    <name evidence="5" type="ORF">K435DRAFT_864137</name>
</gene>
<dbReference type="InterPro" id="IPR057326">
    <property type="entry name" value="KR_dom"/>
</dbReference>
<dbReference type="SUPFAM" id="SSF47336">
    <property type="entry name" value="ACP-like"/>
    <property type="match status" value="1"/>
</dbReference>
<dbReference type="AlphaFoldDB" id="A0A4V4HED5"/>
<proteinExistence type="predicted"/>
<evidence type="ECO:0000313" key="6">
    <source>
        <dbReference type="Proteomes" id="UP000297245"/>
    </source>
</evidence>
<evidence type="ECO:0000256" key="3">
    <source>
        <dbReference type="ARBA" id="ARBA00022553"/>
    </source>
</evidence>
<keyword evidence="3" id="KW-0597">Phosphoprotein</keyword>
<organism evidence="5 6">
    <name type="scientific">Dendrothele bispora (strain CBS 962.96)</name>
    <dbReference type="NCBI Taxonomy" id="1314807"/>
    <lineage>
        <taxon>Eukaryota</taxon>
        <taxon>Fungi</taxon>
        <taxon>Dikarya</taxon>
        <taxon>Basidiomycota</taxon>
        <taxon>Agaricomycotina</taxon>
        <taxon>Agaricomycetes</taxon>
        <taxon>Agaricomycetidae</taxon>
        <taxon>Agaricales</taxon>
        <taxon>Agaricales incertae sedis</taxon>
        <taxon>Dendrothele</taxon>
    </lineage>
</organism>
<keyword evidence="2" id="KW-0596">Phosphopantetheine</keyword>
<keyword evidence="6" id="KW-1185">Reference proteome</keyword>
<dbReference type="SUPFAM" id="SSF51735">
    <property type="entry name" value="NAD(P)-binding Rossmann-fold domains"/>
    <property type="match status" value="1"/>
</dbReference>
<name>A0A4V4HED5_DENBC</name>
<dbReference type="InterPro" id="IPR036291">
    <property type="entry name" value="NAD(P)-bd_dom_sf"/>
</dbReference>
<feature type="domain" description="Ketoreductase" evidence="4">
    <location>
        <begin position="244"/>
        <end position="415"/>
    </location>
</feature>
<dbReference type="Proteomes" id="UP000297245">
    <property type="component" value="Unassembled WGS sequence"/>
</dbReference>
<comment type="pathway">
    <text evidence="1">Secondary metabolite biosynthesis.</text>
</comment>
<sequence length="621" mass="69146">MMINNKWQLLYRGCTVGEGPRKYSLLSFDDQDKLDSSPNPFEGYDDPAMIKYLSSSKDRKLCVVLDTTLLTDITPNSPEFSVMCKHVLWLMKVLVGGQIRFSSFVVISSYGLSIDNVPKNTSDYSLSALGSVVHGMLRVFRREMALRNDDMVWGIDVSGSPRVDISSLSSEEWKRIIRDEFFSRSNGLERNSIVVYQMIQEASLRSLKSSNFSRFVMVQEDAELESIAYTTQVLDKKTESVPDGVTVIAGMGSIGCALAQGLVSFGIRRVVLLGRRHKQEISVQRQLSAINKGPGEVTYMQTDICDIEALRNTFNDIQQSYGTIHNIIHAAGVIQDALISNVTFESFQQVMKPKVQGGWNLHKVSEEMNLVEKGNPGQIAYVAANSFLESLAAYRQTKGLPGISLELELGPWESEHVERLGLEKFSKKSKSSIVKLIRHEEGVPLLIKAMFDVDRKRSTNSISIGIGVGSSLQDDSQNFASVQLLAKLDLGMMKGVEWIRDDPMWSDVLLRGVGSSTTVVDSEKAASRMSLSRSSSKVWTRSEVEGMIVDSLKYNLELRDGNLIDLEESLNSCGVDSICFAQIQAQVISDWGVDIPIAYLSDTFKIRELIDYVFARLSRPG</sequence>
<dbReference type="SMART" id="SM00822">
    <property type="entry name" value="PKS_KR"/>
    <property type="match status" value="1"/>
</dbReference>
<evidence type="ECO:0000259" key="4">
    <source>
        <dbReference type="SMART" id="SM00822"/>
    </source>
</evidence>
<evidence type="ECO:0000313" key="5">
    <source>
        <dbReference type="EMBL" id="THU90635.1"/>
    </source>
</evidence>
<dbReference type="InterPro" id="IPR013968">
    <property type="entry name" value="PKS_KR"/>
</dbReference>
<dbReference type="InterPro" id="IPR050091">
    <property type="entry name" value="PKS_NRPS_Biosynth_Enz"/>
</dbReference>
<protein>
    <submittedName>
        <fullName evidence="5">KR-domain-containing protein</fullName>
    </submittedName>
</protein>
<dbReference type="Pfam" id="PF08659">
    <property type="entry name" value="KR"/>
    <property type="match status" value="1"/>
</dbReference>